<sequence>MRRRPESLKEKMFRLRGVFLVISVPLLLVAVVLLMMPRSAPLEGYRESKTVVKETKEEFKLTAERYAVVFDAGSTGTRVHVYRFDEHMDLMEINGEFELFEKVTPGLSAYKDDPKGAGESIRPLLAKALAVVPKDLQSKTPVRVAATAGLRLLSEATAEELLEEVRHVLKEYPFRCAKDSVAIMDGADEGAFAWVTVNHLLGNTDKLVKDTVGIVDLGGGSVQMAYAVEDKVAWSAPAGYIREVNGKGVRWNVYVHSYLGYGLMAARAAVLSAQISQEGHACLPKGYTGSYEYGGKTFDAVARVLGGSYDECSTSALASLKLDAPCDVDKCSFNGVWHGGGGDGTHKLYIASYFFDRAQQLGIIPESAADVAVIKPSDFGKAAEAICKLTLPEIAAKYKHVSETDAPFACLDIAYQATLLNKGFDIEGDRSITLVKTIKYHGRQVEAAWPLGAAIDIMSA</sequence>
<name>A0A1Y1IDG5_KLENI</name>
<dbReference type="STRING" id="105231.A0A1Y1IDG5"/>
<accession>A0A1Y1IDG5</accession>
<evidence type="ECO:0000313" key="6">
    <source>
        <dbReference type="EMBL" id="GAQ86128.1"/>
    </source>
</evidence>
<feature type="binding site" evidence="4">
    <location>
        <begin position="219"/>
        <end position="223"/>
    </location>
    <ligand>
        <name>ATP</name>
        <dbReference type="ChEBI" id="CHEBI:30616"/>
    </ligand>
</feature>
<evidence type="ECO:0000256" key="1">
    <source>
        <dbReference type="ARBA" id="ARBA00009283"/>
    </source>
</evidence>
<dbReference type="GO" id="GO:0016020">
    <property type="term" value="C:membrane"/>
    <property type="evidence" value="ECO:0000318"/>
    <property type="project" value="GO_Central"/>
</dbReference>
<reference evidence="6 7" key="1">
    <citation type="journal article" date="2014" name="Nat. Commun.">
        <title>Klebsormidium flaccidum genome reveals primary factors for plant terrestrial adaptation.</title>
        <authorList>
            <person name="Hori K."/>
            <person name="Maruyama F."/>
            <person name="Fujisawa T."/>
            <person name="Togashi T."/>
            <person name="Yamamoto N."/>
            <person name="Seo M."/>
            <person name="Sato S."/>
            <person name="Yamada T."/>
            <person name="Mori H."/>
            <person name="Tajima N."/>
            <person name="Moriyama T."/>
            <person name="Ikeuchi M."/>
            <person name="Watanabe M."/>
            <person name="Wada H."/>
            <person name="Kobayashi K."/>
            <person name="Saito M."/>
            <person name="Masuda T."/>
            <person name="Sasaki-Sekimoto Y."/>
            <person name="Mashiguchi K."/>
            <person name="Awai K."/>
            <person name="Shimojima M."/>
            <person name="Masuda S."/>
            <person name="Iwai M."/>
            <person name="Nobusawa T."/>
            <person name="Narise T."/>
            <person name="Kondo S."/>
            <person name="Saito H."/>
            <person name="Sato R."/>
            <person name="Murakawa M."/>
            <person name="Ihara Y."/>
            <person name="Oshima-Yamada Y."/>
            <person name="Ohtaka K."/>
            <person name="Satoh M."/>
            <person name="Sonobe K."/>
            <person name="Ishii M."/>
            <person name="Ohtani R."/>
            <person name="Kanamori-Sato M."/>
            <person name="Honoki R."/>
            <person name="Miyazaki D."/>
            <person name="Mochizuki H."/>
            <person name="Umetsu J."/>
            <person name="Higashi K."/>
            <person name="Shibata D."/>
            <person name="Kamiya Y."/>
            <person name="Sato N."/>
            <person name="Nakamura Y."/>
            <person name="Tabata S."/>
            <person name="Ida S."/>
            <person name="Kurokawa K."/>
            <person name="Ohta H."/>
        </authorList>
    </citation>
    <scope>NUCLEOTIDE SEQUENCE [LARGE SCALE GENOMIC DNA]</scope>
    <source>
        <strain evidence="6 7">NIES-2285</strain>
    </source>
</reference>
<dbReference type="Proteomes" id="UP000054558">
    <property type="component" value="Unassembled WGS sequence"/>
</dbReference>
<dbReference type="GO" id="GO:0009134">
    <property type="term" value="P:nucleoside diphosphate catabolic process"/>
    <property type="evidence" value="ECO:0000318"/>
    <property type="project" value="GO_Central"/>
</dbReference>
<dbReference type="PROSITE" id="PS01238">
    <property type="entry name" value="GDA1_CD39_NTPASE"/>
    <property type="match status" value="1"/>
</dbReference>
<evidence type="ECO:0000256" key="3">
    <source>
        <dbReference type="PIRSR" id="PIRSR600407-1"/>
    </source>
</evidence>
<evidence type="ECO:0000256" key="2">
    <source>
        <dbReference type="ARBA" id="ARBA00022801"/>
    </source>
</evidence>
<dbReference type="OrthoDB" id="6372431at2759"/>
<dbReference type="AlphaFoldDB" id="A0A1Y1IDG5"/>
<organism evidence="6 7">
    <name type="scientific">Klebsormidium nitens</name>
    <name type="common">Green alga</name>
    <name type="synonym">Ulothrix nitens</name>
    <dbReference type="NCBI Taxonomy" id="105231"/>
    <lineage>
        <taxon>Eukaryota</taxon>
        <taxon>Viridiplantae</taxon>
        <taxon>Streptophyta</taxon>
        <taxon>Klebsormidiophyceae</taxon>
        <taxon>Klebsormidiales</taxon>
        <taxon>Klebsormidiaceae</taxon>
        <taxon>Klebsormidium</taxon>
    </lineage>
</organism>
<keyword evidence="2 5" id="KW-0378">Hydrolase</keyword>
<keyword evidence="4" id="KW-0547">Nucleotide-binding</keyword>
<keyword evidence="4" id="KW-0067">ATP-binding</keyword>
<evidence type="ECO:0000256" key="4">
    <source>
        <dbReference type="PIRSR" id="PIRSR600407-2"/>
    </source>
</evidence>
<dbReference type="GO" id="GO:0017110">
    <property type="term" value="F:nucleoside diphosphate phosphatase activity"/>
    <property type="evidence" value="ECO:0000318"/>
    <property type="project" value="GO_Central"/>
</dbReference>
<keyword evidence="7" id="KW-1185">Reference proteome</keyword>
<dbReference type="CDD" id="cd24041">
    <property type="entry name" value="ASKHA_NBD_AtAPY1-like"/>
    <property type="match status" value="1"/>
</dbReference>
<evidence type="ECO:0000313" key="7">
    <source>
        <dbReference type="Proteomes" id="UP000054558"/>
    </source>
</evidence>
<dbReference type="Pfam" id="PF01150">
    <property type="entry name" value="GDA1_CD39"/>
    <property type="match status" value="1"/>
</dbReference>
<comment type="similarity">
    <text evidence="1 5">Belongs to the GDA1/CD39 NTPase family.</text>
</comment>
<dbReference type="GO" id="GO:0005524">
    <property type="term" value="F:ATP binding"/>
    <property type="evidence" value="ECO:0007669"/>
    <property type="project" value="UniProtKB-KW"/>
</dbReference>
<dbReference type="PANTHER" id="PTHR11782">
    <property type="entry name" value="ADENOSINE/GUANOSINE DIPHOSPHATASE"/>
    <property type="match status" value="1"/>
</dbReference>
<feature type="active site" description="Proton acceptor" evidence="3">
    <location>
        <position position="189"/>
    </location>
</feature>
<dbReference type="InterPro" id="IPR000407">
    <property type="entry name" value="GDA1_CD39_NTPase"/>
</dbReference>
<dbReference type="Gene3D" id="3.30.420.40">
    <property type="match status" value="1"/>
</dbReference>
<dbReference type="EMBL" id="DF237221">
    <property type="protein sequence ID" value="GAQ86128.1"/>
    <property type="molecule type" value="Genomic_DNA"/>
</dbReference>
<protein>
    <submittedName>
        <fullName evidence="6">Apyrase</fullName>
    </submittedName>
</protein>
<dbReference type="PANTHER" id="PTHR11782:SF83">
    <property type="entry name" value="GUANOSINE-DIPHOSPHATASE"/>
    <property type="match status" value="1"/>
</dbReference>
<dbReference type="Gene3D" id="3.30.420.150">
    <property type="entry name" value="Exopolyphosphatase. Domain 2"/>
    <property type="match status" value="1"/>
</dbReference>
<dbReference type="OMA" id="WTCRIKE"/>
<gene>
    <name evidence="6" type="ORF">KFL_002720020</name>
</gene>
<proteinExistence type="inferred from homology"/>
<evidence type="ECO:0000256" key="5">
    <source>
        <dbReference type="RuleBase" id="RU003833"/>
    </source>
</evidence>